<evidence type="ECO:0000313" key="2">
    <source>
        <dbReference type="EMBL" id="ANP35544.1"/>
    </source>
</evidence>
<dbReference type="InterPro" id="IPR030489">
    <property type="entry name" value="TR_Rrf2-type_CS"/>
</dbReference>
<name>A0A1B0ZN73_9RHOB</name>
<dbReference type="EMBL" id="CP015124">
    <property type="protein sequence ID" value="ANP35544.1"/>
    <property type="molecule type" value="Genomic_DNA"/>
</dbReference>
<keyword evidence="3" id="KW-1185">Reference proteome</keyword>
<dbReference type="AlphaFoldDB" id="A0A1B0ZN73"/>
<dbReference type="PANTHER" id="PTHR33221">
    <property type="entry name" value="WINGED HELIX-TURN-HELIX TRANSCRIPTIONAL REGULATOR, RRF2 FAMILY"/>
    <property type="match status" value="1"/>
</dbReference>
<dbReference type="PANTHER" id="PTHR33221:SF4">
    <property type="entry name" value="HTH-TYPE TRANSCRIPTIONAL REPRESSOR NSRR"/>
    <property type="match status" value="1"/>
</dbReference>
<dbReference type="PROSITE" id="PS51197">
    <property type="entry name" value="HTH_RRF2_2"/>
    <property type="match status" value="1"/>
</dbReference>
<dbReference type="GO" id="GO:0003700">
    <property type="term" value="F:DNA-binding transcription factor activity"/>
    <property type="evidence" value="ECO:0007669"/>
    <property type="project" value="TreeGrafter"/>
</dbReference>
<keyword evidence="1" id="KW-0238">DNA-binding</keyword>
<dbReference type="Pfam" id="PF02082">
    <property type="entry name" value="Rrf2"/>
    <property type="match status" value="1"/>
</dbReference>
<evidence type="ECO:0000256" key="1">
    <source>
        <dbReference type="ARBA" id="ARBA00023125"/>
    </source>
</evidence>
<dbReference type="InterPro" id="IPR036388">
    <property type="entry name" value="WH-like_DNA-bd_sf"/>
</dbReference>
<dbReference type="InterPro" id="IPR000944">
    <property type="entry name" value="Tscrpt_reg_Rrf2"/>
</dbReference>
<dbReference type="InterPro" id="IPR036390">
    <property type="entry name" value="WH_DNA-bd_sf"/>
</dbReference>
<organism evidence="2 3">
    <name type="scientific">Phaeobacter gallaeciensis</name>
    <dbReference type="NCBI Taxonomy" id="60890"/>
    <lineage>
        <taxon>Bacteria</taxon>
        <taxon>Pseudomonadati</taxon>
        <taxon>Pseudomonadota</taxon>
        <taxon>Alphaproteobacteria</taxon>
        <taxon>Rhodobacterales</taxon>
        <taxon>Roseobacteraceae</taxon>
        <taxon>Phaeobacter</taxon>
    </lineage>
</organism>
<dbReference type="GO" id="GO:0005829">
    <property type="term" value="C:cytosol"/>
    <property type="evidence" value="ECO:0007669"/>
    <property type="project" value="TreeGrafter"/>
</dbReference>
<sequence length="193" mass="21190">MRRFGRVVILGEHVRRGCTFAAVTAVLYWPCCVPCGAGETIMKLTRYTNYALRSLQLAALKAPALVRVEDMVQIHGLSRPHVVKIVHELGKAGYLQTQRGRGGGFRLGRPAHEIVVADVVRLTEGPMEVVECFNPDKNTCPLMGVCKLSRKIQEATRAFMAVLEEVTIADIASNRGDLLARIAPLDPRPESAT</sequence>
<reference evidence="2 3" key="1">
    <citation type="submission" date="2016-04" db="EMBL/GenBank/DDBJ databases">
        <authorList>
            <person name="Evans L.H."/>
            <person name="Alamgir A."/>
            <person name="Owens N."/>
            <person name="Weber N.D."/>
            <person name="Virtaneva K."/>
            <person name="Barbian K."/>
            <person name="Babar A."/>
            <person name="Rosenke K."/>
        </authorList>
    </citation>
    <scope>NUCLEOTIDE SEQUENCE [LARGE SCALE GENOMIC DNA]</scope>
    <source>
        <strain evidence="2 3">JL2886</strain>
    </source>
</reference>
<evidence type="ECO:0000313" key="3">
    <source>
        <dbReference type="Proteomes" id="UP000092565"/>
    </source>
</evidence>
<dbReference type="PATRIC" id="fig|60890.4.peg.599"/>
<dbReference type="Gene3D" id="1.10.10.10">
    <property type="entry name" value="Winged helix-like DNA-binding domain superfamily/Winged helix DNA-binding domain"/>
    <property type="match status" value="1"/>
</dbReference>
<dbReference type="GO" id="GO:0003677">
    <property type="term" value="F:DNA binding"/>
    <property type="evidence" value="ECO:0007669"/>
    <property type="project" value="UniProtKB-KW"/>
</dbReference>
<gene>
    <name evidence="2" type="primary">nsrR</name>
    <name evidence="2" type="ORF">JL2886_00617</name>
</gene>
<protein>
    <submittedName>
        <fullName evidence="2">Rrf2 family transcriptional regulator</fullName>
    </submittedName>
</protein>
<dbReference type="NCBIfam" id="TIGR00738">
    <property type="entry name" value="rrf2_super"/>
    <property type="match status" value="1"/>
</dbReference>
<dbReference type="PROSITE" id="PS01332">
    <property type="entry name" value="HTH_RRF2_1"/>
    <property type="match status" value="1"/>
</dbReference>
<accession>A0A1B0ZN73</accession>
<proteinExistence type="predicted"/>
<dbReference type="SUPFAM" id="SSF46785">
    <property type="entry name" value="Winged helix' DNA-binding domain"/>
    <property type="match status" value="1"/>
</dbReference>
<dbReference type="Proteomes" id="UP000092565">
    <property type="component" value="Chromosome"/>
</dbReference>